<comment type="caution">
    <text evidence="1">The sequence shown here is derived from an EMBL/GenBank/DDBJ whole genome shotgun (WGS) entry which is preliminary data.</text>
</comment>
<accession>A0A1Y2AX20</accession>
<evidence type="ECO:0000313" key="1">
    <source>
        <dbReference type="EMBL" id="ORY27129.1"/>
    </source>
</evidence>
<reference evidence="1 2" key="1">
    <citation type="submission" date="2016-08" db="EMBL/GenBank/DDBJ databases">
        <title>A Parts List for Fungal Cellulosomes Revealed by Comparative Genomics.</title>
        <authorList>
            <consortium name="DOE Joint Genome Institute"/>
            <person name="Haitjema C.H."/>
            <person name="Gilmore S.P."/>
            <person name="Henske J.K."/>
            <person name="Solomon K.V."/>
            <person name="De Groot R."/>
            <person name="Kuo A."/>
            <person name="Mondo S.J."/>
            <person name="Salamov A.A."/>
            <person name="Labutti K."/>
            <person name="Zhao Z."/>
            <person name="Chiniquy J."/>
            <person name="Barry K."/>
            <person name="Brewer H.M."/>
            <person name="Purvine S.O."/>
            <person name="Wright A.T."/>
            <person name="Boxma B."/>
            <person name="Van Alen T."/>
            <person name="Hackstein J.H."/>
            <person name="Baker S.E."/>
            <person name="Grigoriev I.V."/>
            <person name="O'Malley M.A."/>
        </authorList>
    </citation>
    <scope>NUCLEOTIDE SEQUENCE [LARGE SCALE GENOMIC DNA]</scope>
    <source>
        <strain evidence="1 2">G1</strain>
    </source>
</reference>
<evidence type="ECO:0000313" key="2">
    <source>
        <dbReference type="Proteomes" id="UP000193920"/>
    </source>
</evidence>
<dbReference type="Proteomes" id="UP000193920">
    <property type="component" value="Unassembled WGS sequence"/>
</dbReference>
<name>A0A1Y2AX20_9FUNG</name>
<protein>
    <submittedName>
        <fullName evidence="1">Uncharacterized protein</fullName>
    </submittedName>
</protein>
<organism evidence="1 2">
    <name type="scientific">Neocallimastix californiae</name>
    <dbReference type="NCBI Taxonomy" id="1754190"/>
    <lineage>
        <taxon>Eukaryota</taxon>
        <taxon>Fungi</taxon>
        <taxon>Fungi incertae sedis</taxon>
        <taxon>Chytridiomycota</taxon>
        <taxon>Chytridiomycota incertae sedis</taxon>
        <taxon>Neocallimastigomycetes</taxon>
        <taxon>Neocallimastigales</taxon>
        <taxon>Neocallimastigaceae</taxon>
        <taxon>Neocallimastix</taxon>
    </lineage>
</organism>
<dbReference type="EMBL" id="MCOG01000195">
    <property type="protein sequence ID" value="ORY27129.1"/>
    <property type="molecule type" value="Genomic_DNA"/>
</dbReference>
<keyword evidence="2" id="KW-1185">Reference proteome</keyword>
<dbReference type="AlphaFoldDB" id="A0A1Y2AX20"/>
<gene>
    <name evidence="1" type="ORF">LY90DRAFT_513513</name>
</gene>
<proteinExistence type="predicted"/>
<sequence>MFKVLEFDYYFIQIGLIEYHVQYAECDDSNGTCRIALYGSGNGVHDKLILSLHFNDNEIINIKEKSYEEILQQLKNNPKNKLKSAHYCNPINNLYITNINYSEKMKESPEFHGI</sequence>